<name>A0ABD1X0W0_9LAMI</name>
<accession>A0ABD1X0W0</accession>
<organism evidence="2 3">
    <name type="scientific">Forsythia ovata</name>
    <dbReference type="NCBI Taxonomy" id="205694"/>
    <lineage>
        <taxon>Eukaryota</taxon>
        <taxon>Viridiplantae</taxon>
        <taxon>Streptophyta</taxon>
        <taxon>Embryophyta</taxon>
        <taxon>Tracheophyta</taxon>
        <taxon>Spermatophyta</taxon>
        <taxon>Magnoliopsida</taxon>
        <taxon>eudicotyledons</taxon>
        <taxon>Gunneridae</taxon>
        <taxon>Pentapetalae</taxon>
        <taxon>asterids</taxon>
        <taxon>lamiids</taxon>
        <taxon>Lamiales</taxon>
        <taxon>Oleaceae</taxon>
        <taxon>Forsythieae</taxon>
        <taxon>Forsythia</taxon>
    </lineage>
</organism>
<proteinExistence type="predicted"/>
<protein>
    <submittedName>
        <fullName evidence="2">DEAD-box ATP-dependent RNA helicase 20-like</fullName>
    </submittedName>
</protein>
<keyword evidence="3" id="KW-1185">Reference proteome</keyword>
<reference evidence="3" key="1">
    <citation type="submission" date="2024-07" db="EMBL/GenBank/DDBJ databases">
        <title>Two chromosome-level genome assemblies of Korean endemic species Abeliophyllum distichum and Forsythia ovata (Oleaceae).</title>
        <authorList>
            <person name="Jang H."/>
        </authorList>
    </citation>
    <scope>NUCLEOTIDE SEQUENCE [LARGE SCALE GENOMIC DNA]</scope>
</reference>
<dbReference type="AlphaFoldDB" id="A0ABD1X0W0"/>
<comment type="caution">
    <text evidence="2">The sequence shown here is derived from an EMBL/GenBank/DDBJ whole genome shotgun (WGS) entry which is preliminary data.</text>
</comment>
<sequence length="103" mass="11851">MVRVISVTRRGSSYRSSSSLSIKRDYEGASEVPQRKLNLDELTPFEKNFYVESPSMAAMSKSEFDEYRQRRKITVEEKDVPKPVKAFQDVGFPDTEPHAMNSE</sequence>
<evidence type="ECO:0000313" key="3">
    <source>
        <dbReference type="Proteomes" id="UP001604277"/>
    </source>
</evidence>
<gene>
    <name evidence="2" type="ORF">Fot_00337</name>
</gene>
<dbReference type="Proteomes" id="UP001604277">
    <property type="component" value="Unassembled WGS sequence"/>
</dbReference>
<dbReference type="EMBL" id="JBFOLJ010000001">
    <property type="protein sequence ID" value="KAL2555598.1"/>
    <property type="molecule type" value="Genomic_DNA"/>
</dbReference>
<evidence type="ECO:0000313" key="2">
    <source>
        <dbReference type="EMBL" id="KAL2555598.1"/>
    </source>
</evidence>
<feature type="region of interest" description="Disordered" evidence="1">
    <location>
        <begin position="84"/>
        <end position="103"/>
    </location>
</feature>
<evidence type="ECO:0000256" key="1">
    <source>
        <dbReference type="SAM" id="MobiDB-lite"/>
    </source>
</evidence>